<sequence>MITKKFISLFDFLPNSKIKAGDGLDEGNFSFFTSSSILKKKINKAQYFDEALIFGTGGSASVHYSKEPFSTSTDCIVAKSTYGEHEINIKYVYYYLTGNIHLIERGFKGAGLKHISKKYIENIEIPIVSIESQNKIVAVLDKANSIIKKREDSIKVLDELTRAKFLEMFQNELVNFKKSKTNLNDIVSINSGLTKGRKTKEKETIDVPYLRVANAQDGYFDLKEIKYISATEREISNYNILKGDLLITEGGDPDKLGRGSVWELEENKYIYQNHLYRLRIKDLTKYSSYWLMYLISSEFGKYYFLRQAKQTTGIATVNKKQVSQFPIPKSSFSRQKEFEKYFLNIKKINRYM</sequence>
<evidence type="ECO:0000313" key="5">
    <source>
        <dbReference type="EMBL" id="AOC94578.1"/>
    </source>
</evidence>
<dbReference type="GO" id="GO:0003677">
    <property type="term" value="F:DNA binding"/>
    <property type="evidence" value="ECO:0007669"/>
    <property type="project" value="UniProtKB-KW"/>
</dbReference>
<evidence type="ECO:0000313" key="6">
    <source>
        <dbReference type="Proteomes" id="UP000093276"/>
    </source>
</evidence>
<dbReference type="CDD" id="cd17253">
    <property type="entry name" value="RMtype1_S_Eco933I-TRD2-CR2_like"/>
    <property type="match status" value="1"/>
</dbReference>
<dbReference type="PANTHER" id="PTHR30408">
    <property type="entry name" value="TYPE-1 RESTRICTION ENZYME ECOKI SPECIFICITY PROTEIN"/>
    <property type="match status" value="1"/>
</dbReference>
<proteinExistence type="inferred from homology"/>
<dbReference type="RefSeq" id="WP_066033100.1">
    <property type="nucleotide sequence ID" value="NZ_CP016907.1"/>
</dbReference>
<name>A0AAC9GHR2_9FLAO</name>
<dbReference type="GO" id="GO:0009307">
    <property type="term" value="P:DNA restriction-modification system"/>
    <property type="evidence" value="ECO:0007669"/>
    <property type="project" value="UniProtKB-KW"/>
</dbReference>
<evidence type="ECO:0000259" key="4">
    <source>
        <dbReference type="Pfam" id="PF01420"/>
    </source>
</evidence>
<dbReference type="Pfam" id="PF01420">
    <property type="entry name" value="Methylase_S"/>
    <property type="match status" value="2"/>
</dbReference>
<dbReference type="EMBL" id="CP016907">
    <property type="protein sequence ID" value="AOC94578.1"/>
    <property type="molecule type" value="Genomic_DNA"/>
</dbReference>
<keyword evidence="2" id="KW-0680">Restriction system</keyword>
<dbReference type="KEGG" id="fjg:BB050_01450"/>
<dbReference type="InterPro" id="IPR044946">
    <property type="entry name" value="Restrct_endonuc_typeI_TRD_sf"/>
</dbReference>
<dbReference type="InterPro" id="IPR000055">
    <property type="entry name" value="Restrct_endonuc_typeI_TRD"/>
</dbReference>
<dbReference type="PANTHER" id="PTHR30408:SF12">
    <property type="entry name" value="TYPE I RESTRICTION ENZYME MJAVIII SPECIFICITY SUBUNIT"/>
    <property type="match status" value="1"/>
</dbReference>
<comment type="similarity">
    <text evidence="1">Belongs to the type-I restriction system S methylase family.</text>
</comment>
<reference evidence="5 6" key="1">
    <citation type="submission" date="2016-08" db="EMBL/GenBank/DDBJ databases">
        <title>Complete genome sequence of Flavobacterium johnsoniae strain GSE09, a volatile-producing biocontrol agent isolated from cucumber (Cucumis sativus).</title>
        <authorList>
            <person name="Jeong J.-J."/>
            <person name="Oh J.Y."/>
            <person name="Jim Y.J."/>
            <person name="Sang M.K."/>
            <person name="Kim K.D."/>
        </authorList>
    </citation>
    <scope>NUCLEOTIDE SEQUENCE [LARGE SCALE GENOMIC DNA]</scope>
    <source>
        <strain evidence="5 6">GSE09</strain>
    </source>
</reference>
<dbReference type="REBASE" id="157612">
    <property type="entry name" value="S.Fjo09ORF1451P"/>
</dbReference>
<feature type="domain" description="Type I restriction modification DNA specificity" evidence="4">
    <location>
        <begin position="16"/>
        <end position="154"/>
    </location>
</feature>
<dbReference type="InterPro" id="IPR052021">
    <property type="entry name" value="Type-I_RS_S_subunit"/>
</dbReference>
<evidence type="ECO:0000256" key="3">
    <source>
        <dbReference type="ARBA" id="ARBA00023125"/>
    </source>
</evidence>
<protein>
    <submittedName>
        <fullName evidence="5">Type-1 restriction enzyme EcoKI specificity protein</fullName>
    </submittedName>
</protein>
<accession>A0AAC9GHR2</accession>
<gene>
    <name evidence="5" type="primary">hsdS</name>
    <name evidence="5" type="ORF">BB050_01450</name>
</gene>
<evidence type="ECO:0000256" key="2">
    <source>
        <dbReference type="ARBA" id="ARBA00022747"/>
    </source>
</evidence>
<dbReference type="Proteomes" id="UP000093276">
    <property type="component" value="Chromosome"/>
</dbReference>
<organism evidence="5 6">
    <name type="scientific">Flavobacterium anhuiense</name>
    <dbReference type="NCBI Taxonomy" id="459526"/>
    <lineage>
        <taxon>Bacteria</taxon>
        <taxon>Pseudomonadati</taxon>
        <taxon>Bacteroidota</taxon>
        <taxon>Flavobacteriia</taxon>
        <taxon>Flavobacteriales</taxon>
        <taxon>Flavobacteriaceae</taxon>
        <taxon>Flavobacterium</taxon>
    </lineage>
</organism>
<dbReference type="AlphaFoldDB" id="A0AAC9GHR2"/>
<dbReference type="Gene3D" id="3.90.220.20">
    <property type="entry name" value="DNA methylase specificity domains"/>
    <property type="match status" value="2"/>
</dbReference>
<feature type="domain" description="Type I restriction modification DNA specificity" evidence="4">
    <location>
        <begin position="181"/>
        <end position="337"/>
    </location>
</feature>
<dbReference type="GeneID" id="32307333"/>
<keyword evidence="3" id="KW-0238">DNA-binding</keyword>
<dbReference type="SUPFAM" id="SSF116734">
    <property type="entry name" value="DNA methylase specificity domain"/>
    <property type="match status" value="2"/>
</dbReference>
<evidence type="ECO:0000256" key="1">
    <source>
        <dbReference type="ARBA" id="ARBA00010923"/>
    </source>
</evidence>